<evidence type="ECO:0000256" key="3">
    <source>
        <dbReference type="ARBA" id="ARBA00022771"/>
    </source>
</evidence>
<keyword evidence="8" id="KW-0238">DNA-binding</keyword>
<evidence type="ECO:0000256" key="4">
    <source>
        <dbReference type="ARBA" id="ARBA00022833"/>
    </source>
</evidence>
<dbReference type="InterPro" id="IPR003618">
    <property type="entry name" value="TFIIS_cen_dom"/>
</dbReference>
<dbReference type="InterPro" id="IPR001222">
    <property type="entry name" value="Znf_TFIIS"/>
</dbReference>
<dbReference type="Gene3D" id="2.20.25.10">
    <property type="match status" value="1"/>
</dbReference>
<feature type="domain" description="TFIIS-type" evidence="10">
    <location>
        <begin position="256"/>
        <end position="293"/>
    </location>
</feature>
<dbReference type="CDD" id="cd13749">
    <property type="entry name" value="Zn-ribbon_TFIIS"/>
    <property type="match status" value="1"/>
</dbReference>
<dbReference type="GO" id="GO:0031564">
    <property type="term" value="P:transcription antitermination"/>
    <property type="evidence" value="ECO:0007669"/>
    <property type="project" value="TreeGrafter"/>
</dbReference>
<feature type="region of interest" description="Disordered" evidence="9">
    <location>
        <begin position="76"/>
        <end position="122"/>
    </location>
</feature>
<dbReference type="SMART" id="SM00509">
    <property type="entry name" value="TFS2N"/>
    <property type="match status" value="1"/>
</dbReference>
<keyword evidence="13" id="KW-0648">Protein biosynthesis</keyword>
<dbReference type="OrthoDB" id="44867at2759"/>
<feature type="domain" description="TFIIS N-terminal" evidence="11">
    <location>
        <begin position="6"/>
        <end position="80"/>
    </location>
</feature>
<gene>
    <name evidence="13" type="ORF">ARMOST_09821</name>
</gene>
<evidence type="ECO:0000256" key="1">
    <source>
        <dbReference type="ARBA" id="ARBA00004123"/>
    </source>
</evidence>
<dbReference type="Pfam" id="PF01096">
    <property type="entry name" value="Zn_ribbon_TFIIS"/>
    <property type="match status" value="1"/>
</dbReference>
<dbReference type="Pfam" id="PF08711">
    <property type="entry name" value="Med26"/>
    <property type="match status" value="1"/>
</dbReference>
<dbReference type="PROSITE" id="PS51321">
    <property type="entry name" value="TFIIS_CENTRAL"/>
    <property type="match status" value="1"/>
</dbReference>
<dbReference type="PANTHER" id="PTHR11477:SF0">
    <property type="entry name" value="IP08861P-RELATED"/>
    <property type="match status" value="1"/>
</dbReference>
<evidence type="ECO:0000259" key="12">
    <source>
        <dbReference type="PROSITE" id="PS51321"/>
    </source>
</evidence>
<accession>A0A284RCJ7</accession>
<evidence type="ECO:0000256" key="6">
    <source>
        <dbReference type="PROSITE-ProRule" id="PRU00472"/>
    </source>
</evidence>
<dbReference type="SMART" id="SM00440">
    <property type="entry name" value="ZnF_C2C2"/>
    <property type="match status" value="1"/>
</dbReference>
<keyword evidence="14" id="KW-1185">Reference proteome</keyword>
<dbReference type="STRING" id="47428.A0A284RCJ7"/>
<dbReference type="FunFam" id="1.10.472.30:FF:000003">
    <property type="entry name" value="Transcription elongation factor S-II"/>
    <property type="match status" value="1"/>
</dbReference>
<dbReference type="GO" id="GO:0000977">
    <property type="term" value="F:RNA polymerase II transcription regulatory region sequence-specific DNA binding"/>
    <property type="evidence" value="ECO:0007669"/>
    <property type="project" value="TreeGrafter"/>
</dbReference>
<evidence type="ECO:0000256" key="5">
    <source>
        <dbReference type="ARBA" id="ARBA00023242"/>
    </source>
</evidence>
<dbReference type="PROSITE" id="PS51319">
    <property type="entry name" value="TFIIS_N"/>
    <property type="match status" value="1"/>
</dbReference>
<name>A0A284RCJ7_ARMOS</name>
<evidence type="ECO:0000313" key="13">
    <source>
        <dbReference type="EMBL" id="SJL06482.1"/>
    </source>
</evidence>
<dbReference type="SUPFAM" id="SSF57783">
    <property type="entry name" value="Zinc beta-ribbon"/>
    <property type="match status" value="1"/>
</dbReference>
<dbReference type="SUPFAM" id="SSF46942">
    <property type="entry name" value="Elongation factor TFIIS domain 2"/>
    <property type="match status" value="1"/>
</dbReference>
<dbReference type="NCBIfam" id="TIGR01385">
    <property type="entry name" value="TFSII"/>
    <property type="match status" value="1"/>
</dbReference>
<dbReference type="GO" id="GO:0006368">
    <property type="term" value="P:transcription elongation by RNA polymerase II"/>
    <property type="evidence" value="ECO:0007669"/>
    <property type="project" value="InterPro"/>
</dbReference>
<organism evidence="13 14">
    <name type="scientific">Armillaria ostoyae</name>
    <name type="common">Armillaria root rot fungus</name>
    <dbReference type="NCBI Taxonomy" id="47428"/>
    <lineage>
        <taxon>Eukaryota</taxon>
        <taxon>Fungi</taxon>
        <taxon>Dikarya</taxon>
        <taxon>Basidiomycota</taxon>
        <taxon>Agaricomycotina</taxon>
        <taxon>Agaricomycetes</taxon>
        <taxon>Agaricomycetidae</taxon>
        <taxon>Agaricales</taxon>
        <taxon>Marasmiineae</taxon>
        <taxon>Physalacriaceae</taxon>
        <taxon>Armillaria</taxon>
    </lineage>
</organism>
<keyword evidence="3 6" id="KW-0863">Zinc-finger</keyword>
<dbReference type="InterPro" id="IPR036575">
    <property type="entry name" value="TFIIS_cen_dom_sf"/>
</dbReference>
<dbReference type="AlphaFoldDB" id="A0A284RCJ7"/>
<keyword evidence="2 8" id="KW-0479">Metal-binding</keyword>
<feature type="compositionally biased region" description="Polar residues" evidence="9">
    <location>
        <begin position="107"/>
        <end position="122"/>
    </location>
</feature>
<evidence type="ECO:0000259" key="10">
    <source>
        <dbReference type="PROSITE" id="PS51133"/>
    </source>
</evidence>
<dbReference type="InterPro" id="IPR003617">
    <property type="entry name" value="TFIIS/CRSP70_N_sub"/>
</dbReference>
<dbReference type="Proteomes" id="UP000219338">
    <property type="component" value="Unassembled WGS sequence"/>
</dbReference>
<keyword evidence="4 8" id="KW-0862">Zinc</keyword>
<sequence>MSQVLELKKHAKQLQSSGASEKELTTVLQILKKDYQVNEAVLRESRVGLAVGKLRTHASKIVSDLAKDIVKKWKNDVEKAKQSHHSGGSSKPVQNGKPAPTRKASVASDSKPTTQAANKATTRSYKTDGLAIKLFGEETRNTCLGLMYDSLAFDSNAPSDLILKRAQAVEKGVYNLSGTADNDYKGKIRSLFVNLRDKGNPSLREGVISGDVPAEKLATMTSEDMASEERKAADSKIRDQNLFQSLSAEEQQAETEAFQCGRCKQRKCRYRQAQTRSADEPMTTFVTYVHLVTPFTKLRRTDLSPFN</sequence>
<keyword evidence="13" id="KW-0251">Elongation factor</keyword>
<dbReference type="InterPro" id="IPR035100">
    <property type="entry name" value="TF_IIS-typ"/>
</dbReference>
<dbReference type="OMA" id="RFVVMTH"/>
<evidence type="ECO:0000256" key="7">
    <source>
        <dbReference type="PROSITE-ProRule" id="PRU00649"/>
    </source>
</evidence>
<dbReference type="SMART" id="SM00510">
    <property type="entry name" value="TFS2M"/>
    <property type="match status" value="1"/>
</dbReference>
<feature type="region of interest" description="Disordered" evidence="9">
    <location>
        <begin position="1"/>
        <end position="21"/>
    </location>
</feature>
<dbReference type="InterPro" id="IPR017923">
    <property type="entry name" value="TFIIS_N"/>
</dbReference>
<evidence type="ECO:0000259" key="11">
    <source>
        <dbReference type="PROSITE" id="PS51319"/>
    </source>
</evidence>
<reference evidence="14" key="1">
    <citation type="journal article" date="2017" name="Nat. Ecol. Evol.">
        <title>Genome expansion and lineage-specific genetic innovations in the forest pathogenic fungi Armillaria.</title>
        <authorList>
            <person name="Sipos G."/>
            <person name="Prasanna A.N."/>
            <person name="Walter M.C."/>
            <person name="O'Connor E."/>
            <person name="Balint B."/>
            <person name="Krizsan K."/>
            <person name="Kiss B."/>
            <person name="Hess J."/>
            <person name="Varga T."/>
            <person name="Slot J."/>
            <person name="Riley R."/>
            <person name="Boka B."/>
            <person name="Rigling D."/>
            <person name="Barry K."/>
            <person name="Lee J."/>
            <person name="Mihaltcheva S."/>
            <person name="LaButti K."/>
            <person name="Lipzen A."/>
            <person name="Waldron R."/>
            <person name="Moloney N.M."/>
            <person name="Sperisen C."/>
            <person name="Kredics L."/>
            <person name="Vagvoelgyi C."/>
            <person name="Patrignani A."/>
            <person name="Fitzpatrick D."/>
            <person name="Nagy I."/>
            <person name="Doyle S."/>
            <person name="Anderson J.B."/>
            <person name="Grigoriev I.V."/>
            <person name="Gueldener U."/>
            <person name="Muensterkoetter M."/>
            <person name="Nagy L.G."/>
        </authorList>
    </citation>
    <scope>NUCLEOTIDE SEQUENCE [LARGE SCALE GENOMIC DNA]</scope>
    <source>
        <strain evidence="14">C18/9</strain>
    </source>
</reference>
<dbReference type="GO" id="GO:0005634">
    <property type="term" value="C:nucleus"/>
    <property type="evidence" value="ECO:0007669"/>
    <property type="project" value="UniProtKB-SubCell"/>
</dbReference>
<protein>
    <recommendedName>
        <fullName evidence="8">Transcription elongation factor</fullName>
    </recommendedName>
</protein>
<keyword evidence="8" id="KW-0805">Transcription regulation</keyword>
<dbReference type="GO" id="GO:0031440">
    <property type="term" value="P:regulation of mRNA 3'-end processing"/>
    <property type="evidence" value="ECO:0007669"/>
    <property type="project" value="TreeGrafter"/>
</dbReference>
<proteinExistence type="inferred from homology"/>
<dbReference type="Pfam" id="PF07500">
    <property type="entry name" value="TFIIS_M"/>
    <property type="match status" value="1"/>
</dbReference>
<dbReference type="PANTHER" id="PTHR11477">
    <property type="entry name" value="TRANSCRIPTION FACTOR S-II ZINC FINGER DOMAIN-CONTAINING PROTEIN"/>
    <property type="match status" value="1"/>
</dbReference>
<comment type="subcellular location">
    <subcellularLocation>
        <location evidence="1 7 8">Nucleus</location>
    </subcellularLocation>
</comment>
<dbReference type="InterPro" id="IPR006289">
    <property type="entry name" value="TFSII"/>
</dbReference>
<dbReference type="PROSITE" id="PS51133">
    <property type="entry name" value="ZF_TFIIS_2"/>
    <property type="match status" value="1"/>
</dbReference>
<dbReference type="PIRSF" id="PIRSF006704">
    <property type="entry name" value="TF_IIS"/>
    <property type="match status" value="1"/>
</dbReference>
<dbReference type="EMBL" id="FUEG01000007">
    <property type="protein sequence ID" value="SJL06482.1"/>
    <property type="molecule type" value="Genomic_DNA"/>
</dbReference>
<dbReference type="GO" id="GO:0003746">
    <property type="term" value="F:translation elongation factor activity"/>
    <property type="evidence" value="ECO:0007669"/>
    <property type="project" value="UniProtKB-KW"/>
</dbReference>
<keyword evidence="5 7" id="KW-0539">Nucleus</keyword>
<dbReference type="InterPro" id="IPR035441">
    <property type="entry name" value="TFIIS/LEDGF_dom_sf"/>
</dbReference>
<feature type="domain" description="TFIIS central" evidence="12">
    <location>
        <begin position="139"/>
        <end position="253"/>
    </location>
</feature>
<dbReference type="GO" id="GO:0008270">
    <property type="term" value="F:zinc ion binding"/>
    <property type="evidence" value="ECO:0007669"/>
    <property type="project" value="UniProtKB-UniRule"/>
</dbReference>
<evidence type="ECO:0000256" key="9">
    <source>
        <dbReference type="SAM" id="MobiDB-lite"/>
    </source>
</evidence>
<dbReference type="GO" id="GO:0001139">
    <property type="term" value="F:RNA polymerase II complex recruiting activity"/>
    <property type="evidence" value="ECO:0007669"/>
    <property type="project" value="TreeGrafter"/>
</dbReference>
<dbReference type="GO" id="GO:0006362">
    <property type="term" value="P:transcription elongation by RNA polymerase I"/>
    <property type="evidence" value="ECO:0007669"/>
    <property type="project" value="TreeGrafter"/>
</dbReference>
<evidence type="ECO:0000256" key="8">
    <source>
        <dbReference type="RuleBase" id="RU368078"/>
    </source>
</evidence>
<dbReference type="SUPFAM" id="SSF47676">
    <property type="entry name" value="Conserved domain common to transcription factors TFIIS, elongin A, CRSP70"/>
    <property type="match status" value="1"/>
</dbReference>
<comment type="similarity">
    <text evidence="8">Belongs to the TFS-II family.</text>
</comment>
<comment type="function">
    <text evidence="8">Necessary for efficient RNA polymerase II transcription elongation past template-encoded arresting sites.</text>
</comment>
<keyword evidence="8" id="KW-0804">Transcription</keyword>
<dbReference type="Gene3D" id="1.10.472.30">
    <property type="entry name" value="Transcription elongation factor S-II, central domain"/>
    <property type="match status" value="1"/>
</dbReference>
<dbReference type="Gene3D" id="1.20.930.10">
    <property type="entry name" value="Conserved domain common to transcription factors TFIIS, elongin A, CRSP70"/>
    <property type="match status" value="1"/>
</dbReference>
<evidence type="ECO:0000313" key="14">
    <source>
        <dbReference type="Proteomes" id="UP000219338"/>
    </source>
</evidence>
<evidence type="ECO:0000256" key="2">
    <source>
        <dbReference type="ARBA" id="ARBA00022723"/>
    </source>
</evidence>